<feature type="region of interest" description="Disordered" evidence="1">
    <location>
        <begin position="57"/>
        <end position="163"/>
    </location>
</feature>
<sequence>MINAQVDDLSSHNTKYTSLSLTQKVFANIRRIGKGFSGVDTPLYDAMLVQQQIQDDVAKAEEDEDNEVSAAPTPPSPTPATTPPPPQQEPIPSPPQAQSAQQSSPPQQQPSQHADISESSMTRVRKFEKKRRSKHSGLKRLRKVGTSQRVESSNDTFVDDQKDASKQGGIAELDADEDLTLVDVDVEVEMDANDTYEAEPAEVEEVLEVVTAAKLMTEVVTAAAPITTAAQDKAFARQLEAELNANIEWKDVIEQVKRSKRQNNEVMIYQALKRKPLTEAQARKNMMIYLKNMARFKMNFFKGMTYSEIRPPFEKHYNLNQAFLERVEKEVTVQEKEIEEEGNKRKATPLASMVPVVDYQIRHENNKPYFKIIRAEPKNFLDDFLLNILKIMFEKANVEANVWKE</sequence>
<evidence type="ECO:0000256" key="1">
    <source>
        <dbReference type="SAM" id="MobiDB-lite"/>
    </source>
</evidence>
<dbReference type="EMBL" id="BKCJ010220063">
    <property type="protein sequence ID" value="GEY89478.1"/>
    <property type="molecule type" value="Genomic_DNA"/>
</dbReference>
<reference evidence="2" key="1">
    <citation type="journal article" date="2019" name="Sci. Rep.">
        <title>Draft genome of Tanacetum cinerariifolium, the natural source of mosquito coil.</title>
        <authorList>
            <person name="Yamashiro T."/>
            <person name="Shiraishi A."/>
            <person name="Satake H."/>
            <person name="Nakayama K."/>
        </authorList>
    </citation>
    <scope>NUCLEOTIDE SEQUENCE</scope>
</reference>
<feature type="compositionally biased region" description="Pro residues" evidence="1">
    <location>
        <begin position="72"/>
        <end position="95"/>
    </location>
</feature>
<evidence type="ECO:0000313" key="2">
    <source>
        <dbReference type="EMBL" id="GEY89478.1"/>
    </source>
</evidence>
<name>A0A699HWV7_TANCI</name>
<accession>A0A699HWV7</accession>
<comment type="caution">
    <text evidence="2">The sequence shown here is derived from an EMBL/GenBank/DDBJ whole genome shotgun (WGS) entry which is preliminary data.</text>
</comment>
<feature type="compositionally biased region" description="Low complexity" evidence="1">
    <location>
        <begin position="96"/>
        <end position="112"/>
    </location>
</feature>
<proteinExistence type="predicted"/>
<feature type="compositionally biased region" description="Polar residues" evidence="1">
    <location>
        <begin position="145"/>
        <end position="156"/>
    </location>
</feature>
<protein>
    <submittedName>
        <fullName evidence="2">Uncharacterized protein</fullName>
    </submittedName>
</protein>
<organism evidence="2">
    <name type="scientific">Tanacetum cinerariifolium</name>
    <name type="common">Dalmatian daisy</name>
    <name type="synonym">Chrysanthemum cinerariifolium</name>
    <dbReference type="NCBI Taxonomy" id="118510"/>
    <lineage>
        <taxon>Eukaryota</taxon>
        <taxon>Viridiplantae</taxon>
        <taxon>Streptophyta</taxon>
        <taxon>Embryophyta</taxon>
        <taxon>Tracheophyta</taxon>
        <taxon>Spermatophyta</taxon>
        <taxon>Magnoliopsida</taxon>
        <taxon>eudicotyledons</taxon>
        <taxon>Gunneridae</taxon>
        <taxon>Pentapetalae</taxon>
        <taxon>asterids</taxon>
        <taxon>campanulids</taxon>
        <taxon>Asterales</taxon>
        <taxon>Asteraceae</taxon>
        <taxon>Asteroideae</taxon>
        <taxon>Anthemideae</taxon>
        <taxon>Anthemidinae</taxon>
        <taxon>Tanacetum</taxon>
    </lineage>
</organism>
<dbReference type="AlphaFoldDB" id="A0A699HWV7"/>
<feature type="compositionally biased region" description="Basic residues" evidence="1">
    <location>
        <begin position="123"/>
        <end position="143"/>
    </location>
</feature>
<gene>
    <name evidence="2" type="ORF">Tci_461452</name>
</gene>